<keyword evidence="6" id="KW-0067">ATP-binding</keyword>
<comment type="catalytic activity">
    <reaction evidence="8">
        <text>L-seryl-[protein] + ATP = O-phospho-L-seryl-[protein] + ADP + H(+)</text>
        <dbReference type="Rhea" id="RHEA:17989"/>
        <dbReference type="Rhea" id="RHEA-COMP:9863"/>
        <dbReference type="Rhea" id="RHEA-COMP:11604"/>
        <dbReference type="ChEBI" id="CHEBI:15378"/>
        <dbReference type="ChEBI" id="CHEBI:29999"/>
        <dbReference type="ChEBI" id="CHEBI:30616"/>
        <dbReference type="ChEBI" id="CHEBI:83421"/>
        <dbReference type="ChEBI" id="CHEBI:456216"/>
        <dbReference type="EC" id="2.7.11.1"/>
    </reaction>
</comment>
<dbReference type="InterPro" id="IPR011009">
    <property type="entry name" value="Kinase-like_dom_sf"/>
</dbReference>
<protein>
    <recommendedName>
        <fullName evidence="1">non-specific serine/threonine protein kinase</fullName>
        <ecNumber evidence="1">2.7.11.1</ecNumber>
    </recommendedName>
</protein>
<dbReference type="PANTHER" id="PTHR13902">
    <property type="entry name" value="SERINE/THREONINE-PROTEIN KINASE WNK WITH NO LYSINE -RELATED"/>
    <property type="match status" value="1"/>
</dbReference>
<keyword evidence="3" id="KW-0808">Transferase</keyword>
<dbReference type="PROSITE" id="PS00108">
    <property type="entry name" value="PROTEIN_KINASE_ST"/>
    <property type="match status" value="1"/>
</dbReference>
<accession>A0A5N5P2Y5</accession>
<comment type="caution">
    <text evidence="10">The sequence shown here is derived from an EMBL/GenBank/DDBJ whole genome shotgun (WGS) entry which is preliminary data.</text>
</comment>
<dbReference type="InterPro" id="IPR000719">
    <property type="entry name" value="Prot_kinase_dom"/>
</dbReference>
<evidence type="ECO:0000256" key="5">
    <source>
        <dbReference type="ARBA" id="ARBA00022777"/>
    </source>
</evidence>
<dbReference type="EC" id="2.7.11.1" evidence="1"/>
<evidence type="ECO:0000256" key="6">
    <source>
        <dbReference type="ARBA" id="ARBA00022840"/>
    </source>
</evidence>
<dbReference type="GO" id="GO:0005524">
    <property type="term" value="F:ATP binding"/>
    <property type="evidence" value="ECO:0007669"/>
    <property type="project" value="UniProtKB-KW"/>
</dbReference>
<name>A0A5N5P2Y5_9ROSI</name>
<sequence length="634" mass="71983">MDFGSLNEDVSGEFAEKDPTGRYVRLYPVKYQRLKDLRIVGKLSYLVSVVNIYLFSFLLPQYDEILGEGAFKTVYKAFDEVDGIEVAWNQVNIEDALQSSQQMERLYSEVHLLKSLKHENIIKFYNYWVDNKNKTINMITELFTSGNLRQYRKKHKTFDMKVIKNWARQILRGLQYLHTRSPPVIHRDLKCDNILVNGNNGEVKIGDLGLAIVMQQPFARSVIGTPEFMAPELYEEEYNELVDIYSFGMCMLQMVTCEYPYSECKNPAQIYKKVTSGIKPASLGKVNDHQVKEFIEKCLVPASVRLSAIDLLKDPFLATENSKELVSSLLQSPIVISKQVHVPQSESHHMDIDFKKLSVGSCLKSINGSPQFLTLELHRFIENNEFRLRGENNDDNTVSLTLRIADPCGQARNIHFTFYLNSDTAVSIAEEMVEQLDLSTEDVAVISELIDSLIVKIVPSWNISSSVLNGSSELENHATYETEKTPDFSPLTNMTDHEALQSVNSDICAEYIMAIASDSSTNKSLGSSRCSLQSNIYDLDLECWMLEDGIPEHYKSARNSKVFHIDSCSGMSRNASLSSTCSVALAGEDGSELKLELDSIDSHYNHCFHELVKTREEAIENAKKRWISKKMYVM</sequence>
<keyword evidence="11" id="KW-1185">Reference proteome</keyword>
<dbReference type="Gene3D" id="1.10.510.10">
    <property type="entry name" value="Transferase(Phosphotransferase) domain 1"/>
    <property type="match status" value="1"/>
</dbReference>
<dbReference type="InterPro" id="IPR024678">
    <property type="entry name" value="Kinase_OSR1/WNK_CCT"/>
</dbReference>
<dbReference type="Pfam" id="PF00069">
    <property type="entry name" value="Pkinase"/>
    <property type="match status" value="1"/>
</dbReference>
<organism evidence="10 11">
    <name type="scientific">Salix brachista</name>
    <dbReference type="NCBI Taxonomy" id="2182728"/>
    <lineage>
        <taxon>Eukaryota</taxon>
        <taxon>Viridiplantae</taxon>
        <taxon>Streptophyta</taxon>
        <taxon>Embryophyta</taxon>
        <taxon>Tracheophyta</taxon>
        <taxon>Spermatophyta</taxon>
        <taxon>Magnoliopsida</taxon>
        <taxon>eudicotyledons</taxon>
        <taxon>Gunneridae</taxon>
        <taxon>Pentapetalae</taxon>
        <taxon>rosids</taxon>
        <taxon>fabids</taxon>
        <taxon>Malpighiales</taxon>
        <taxon>Salicaceae</taxon>
        <taxon>Saliceae</taxon>
        <taxon>Salix</taxon>
    </lineage>
</organism>
<evidence type="ECO:0000256" key="1">
    <source>
        <dbReference type="ARBA" id="ARBA00012513"/>
    </source>
</evidence>
<dbReference type="Proteomes" id="UP000326939">
    <property type="component" value="Chromosome 1"/>
</dbReference>
<dbReference type="Gene3D" id="3.10.20.90">
    <property type="entry name" value="Phosphatidylinositol 3-kinase Catalytic Subunit, Chain A, domain 1"/>
    <property type="match status" value="1"/>
</dbReference>
<gene>
    <name evidence="10" type="ORF">DKX38_000607</name>
</gene>
<dbReference type="SMART" id="SM00220">
    <property type="entry name" value="S_TKc"/>
    <property type="match status" value="1"/>
</dbReference>
<dbReference type="GO" id="GO:0004674">
    <property type="term" value="F:protein serine/threonine kinase activity"/>
    <property type="evidence" value="ECO:0007669"/>
    <property type="project" value="UniProtKB-KW"/>
</dbReference>
<feature type="domain" description="Protein kinase" evidence="9">
    <location>
        <begin position="60"/>
        <end position="317"/>
    </location>
</feature>
<dbReference type="EMBL" id="VDCV01000001">
    <property type="protein sequence ID" value="KAB5573413.1"/>
    <property type="molecule type" value="Genomic_DNA"/>
</dbReference>
<proteinExistence type="predicted"/>
<evidence type="ECO:0000256" key="4">
    <source>
        <dbReference type="ARBA" id="ARBA00022741"/>
    </source>
</evidence>
<dbReference type="AlphaFoldDB" id="A0A5N5P2Y5"/>
<dbReference type="PROSITE" id="PS50011">
    <property type="entry name" value="PROTEIN_KINASE_DOM"/>
    <property type="match status" value="1"/>
</dbReference>
<keyword evidence="2" id="KW-0723">Serine/threonine-protein kinase</keyword>
<comment type="catalytic activity">
    <reaction evidence="7">
        <text>L-threonyl-[protein] + ATP = O-phospho-L-threonyl-[protein] + ADP + H(+)</text>
        <dbReference type="Rhea" id="RHEA:46608"/>
        <dbReference type="Rhea" id="RHEA-COMP:11060"/>
        <dbReference type="Rhea" id="RHEA-COMP:11605"/>
        <dbReference type="ChEBI" id="CHEBI:15378"/>
        <dbReference type="ChEBI" id="CHEBI:30013"/>
        <dbReference type="ChEBI" id="CHEBI:30616"/>
        <dbReference type="ChEBI" id="CHEBI:61977"/>
        <dbReference type="ChEBI" id="CHEBI:456216"/>
        <dbReference type="EC" id="2.7.11.1"/>
    </reaction>
</comment>
<dbReference type="InterPro" id="IPR050588">
    <property type="entry name" value="WNK_Ser-Thr_kinase"/>
</dbReference>
<evidence type="ECO:0000256" key="2">
    <source>
        <dbReference type="ARBA" id="ARBA00022527"/>
    </source>
</evidence>
<dbReference type="InterPro" id="IPR008271">
    <property type="entry name" value="Ser/Thr_kinase_AS"/>
</dbReference>
<evidence type="ECO:0000313" key="10">
    <source>
        <dbReference type="EMBL" id="KAB5573413.1"/>
    </source>
</evidence>
<keyword evidence="4" id="KW-0547">Nucleotide-binding</keyword>
<dbReference type="FunFam" id="3.30.200.20:FF:000075">
    <property type="entry name" value="Probable serine/threonine-protein kinase WNK1"/>
    <property type="match status" value="1"/>
</dbReference>
<reference evidence="11" key="1">
    <citation type="journal article" date="2019" name="Gigascience">
        <title>De novo genome assembly of the endangered Acer yangbiense, a plant species with extremely small populations endemic to Yunnan Province, China.</title>
        <authorList>
            <person name="Yang J."/>
            <person name="Wariss H.M."/>
            <person name="Tao L."/>
            <person name="Zhang R."/>
            <person name="Yun Q."/>
            <person name="Hollingsworth P."/>
            <person name="Dao Z."/>
            <person name="Luo G."/>
            <person name="Guo H."/>
            <person name="Ma Y."/>
            <person name="Sun W."/>
        </authorList>
    </citation>
    <scope>NUCLEOTIDE SEQUENCE [LARGE SCALE GENOMIC DNA]</scope>
    <source>
        <strain evidence="11">cv. br00</strain>
    </source>
</reference>
<dbReference type="Pfam" id="PF12202">
    <property type="entry name" value="OSR1_C"/>
    <property type="match status" value="1"/>
</dbReference>
<evidence type="ECO:0000259" key="9">
    <source>
        <dbReference type="PROSITE" id="PS50011"/>
    </source>
</evidence>
<evidence type="ECO:0000256" key="7">
    <source>
        <dbReference type="ARBA" id="ARBA00047899"/>
    </source>
</evidence>
<dbReference type="CDD" id="cd13983">
    <property type="entry name" value="STKc_WNK"/>
    <property type="match status" value="1"/>
</dbReference>
<evidence type="ECO:0000313" key="11">
    <source>
        <dbReference type="Proteomes" id="UP000326939"/>
    </source>
</evidence>
<evidence type="ECO:0000256" key="3">
    <source>
        <dbReference type="ARBA" id="ARBA00022679"/>
    </source>
</evidence>
<dbReference type="FunFam" id="1.10.510.10:FF:000046">
    <property type="entry name" value="probable serine/threonine-protein kinase WNK9"/>
    <property type="match status" value="1"/>
</dbReference>
<dbReference type="SUPFAM" id="SSF56112">
    <property type="entry name" value="Protein kinase-like (PK-like)"/>
    <property type="match status" value="1"/>
</dbReference>
<keyword evidence="5" id="KW-0418">Kinase</keyword>
<evidence type="ECO:0000256" key="8">
    <source>
        <dbReference type="ARBA" id="ARBA00048679"/>
    </source>
</evidence>
<dbReference type="Gene3D" id="3.30.200.20">
    <property type="entry name" value="Phosphorylase Kinase, domain 1"/>
    <property type="match status" value="1"/>
</dbReference>